<dbReference type="Proteomes" id="UP000077266">
    <property type="component" value="Unassembled WGS sequence"/>
</dbReference>
<dbReference type="Gene3D" id="1.10.510.10">
    <property type="entry name" value="Transferase(Phosphotransferase) domain 1"/>
    <property type="match status" value="1"/>
</dbReference>
<dbReference type="Pfam" id="PF17667">
    <property type="entry name" value="Pkinase_fungal"/>
    <property type="match status" value="1"/>
</dbReference>
<name>A0A165PM19_EXIGL</name>
<feature type="region of interest" description="Disordered" evidence="1">
    <location>
        <begin position="836"/>
        <end position="868"/>
    </location>
</feature>
<dbReference type="AlphaFoldDB" id="A0A165PM19"/>
<keyword evidence="4" id="KW-1185">Reference proteome</keyword>
<dbReference type="STRING" id="1314781.A0A165PM19"/>
<dbReference type="OrthoDB" id="5569250at2759"/>
<dbReference type="InParanoid" id="A0A165PM19"/>
<evidence type="ECO:0000313" key="4">
    <source>
        <dbReference type="Proteomes" id="UP000077266"/>
    </source>
</evidence>
<proteinExistence type="predicted"/>
<dbReference type="InterPro" id="IPR040976">
    <property type="entry name" value="Pkinase_fungal"/>
</dbReference>
<dbReference type="EMBL" id="KV425888">
    <property type="protein sequence ID" value="KZW02365.1"/>
    <property type="molecule type" value="Genomic_DNA"/>
</dbReference>
<dbReference type="InterPro" id="IPR011009">
    <property type="entry name" value="Kinase-like_dom_sf"/>
</dbReference>
<evidence type="ECO:0000313" key="3">
    <source>
        <dbReference type="EMBL" id="KZW02365.1"/>
    </source>
</evidence>
<reference evidence="3 4" key="1">
    <citation type="journal article" date="2016" name="Mol. Biol. Evol.">
        <title>Comparative Genomics of Early-Diverging Mushroom-Forming Fungi Provides Insights into the Origins of Lignocellulose Decay Capabilities.</title>
        <authorList>
            <person name="Nagy L.G."/>
            <person name="Riley R."/>
            <person name="Tritt A."/>
            <person name="Adam C."/>
            <person name="Daum C."/>
            <person name="Floudas D."/>
            <person name="Sun H."/>
            <person name="Yadav J.S."/>
            <person name="Pangilinan J."/>
            <person name="Larsson K.H."/>
            <person name="Matsuura K."/>
            <person name="Barry K."/>
            <person name="Labutti K."/>
            <person name="Kuo R."/>
            <person name="Ohm R.A."/>
            <person name="Bhattacharya S.S."/>
            <person name="Shirouzu T."/>
            <person name="Yoshinaga Y."/>
            <person name="Martin F.M."/>
            <person name="Grigoriev I.V."/>
            <person name="Hibbett D.S."/>
        </authorList>
    </citation>
    <scope>NUCLEOTIDE SEQUENCE [LARGE SCALE GENOMIC DNA]</scope>
    <source>
        <strain evidence="3 4">HHB12029</strain>
    </source>
</reference>
<dbReference type="PANTHER" id="PTHR38248">
    <property type="entry name" value="FUNK1 6"/>
    <property type="match status" value="1"/>
</dbReference>
<dbReference type="PANTHER" id="PTHR38248:SF2">
    <property type="entry name" value="FUNK1 11"/>
    <property type="match status" value="1"/>
</dbReference>
<dbReference type="SUPFAM" id="SSF56112">
    <property type="entry name" value="Protein kinase-like (PK-like)"/>
    <property type="match status" value="1"/>
</dbReference>
<evidence type="ECO:0000259" key="2">
    <source>
        <dbReference type="Pfam" id="PF17667"/>
    </source>
</evidence>
<feature type="region of interest" description="Disordered" evidence="1">
    <location>
        <begin position="178"/>
        <end position="209"/>
    </location>
</feature>
<feature type="compositionally biased region" description="Low complexity" evidence="1">
    <location>
        <begin position="195"/>
        <end position="207"/>
    </location>
</feature>
<protein>
    <recommendedName>
        <fullName evidence="2">Fungal-type protein kinase domain-containing protein</fullName>
    </recommendedName>
</protein>
<feature type="domain" description="Fungal-type protein kinase" evidence="2">
    <location>
        <begin position="394"/>
        <end position="641"/>
    </location>
</feature>
<gene>
    <name evidence="3" type="ORF">EXIGLDRAFT_706570</name>
</gene>
<accession>A0A165PM19</accession>
<evidence type="ECO:0000256" key="1">
    <source>
        <dbReference type="SAM" id="MobiDB-lite"/>
    </source>
</evidence>
<organism evidence="3 4">
    <name type="scientific">Exidia glandulosa HHB12029</name>
    <dbReference type="NCBI Taxonomy" id="1314781"/>
    <lineage>
        <taxon>Eukaryota</taxon>
        <taxon>Fungi</taxon>
        <taxon>Dikarya</taxon>
        <taxon>Basidiomycota</taxon>
        <taxon>Agaricomycotina</taxon>
        <taxon>Agaricomycetes</taxon>
        <taxon>Auriculariales</taxon>
        <taxon>Exidiaceae</taxon>
        <taxon>Exidia</taxon>
    </lineage>
</organism>
<sequence>MSLVALAARRGAALARSRCPVPALPLRGQRLASTANRDNDQHVHDENDRALVYAIDKDYLAWATATVGMPASRLSALQRNPDIRAALDAVSPKEDEQSKVLEASMYGPVTRILNEVSLEFAKDREARGVGDSSAIVCMSTGNHQALGAYLNDIIKLDYSSRTVPFNVLKDLVERARETDKLPKVPTPKGPQQHQPSMPSLSMPSLSSIVGPGEQKRLRQISYKQAKSYMEAVKRYRVDLHTVHGFQVSKDQIVLASLNACGTWISPTFPVSDIRPWVAHMGLLYHAHDTRMPELQYRSEQLQFPRWDMSFGERRRAMVPFWASRPPGRSTWAGFVLPQTPHSGDEAAMDHSFRNEAVQRFRKVSLQDVRSCSHEADLLQRLHTPKYLAGVVRPTFAYRDGDHKAITARGSTVERVMHVLELGSIGKPLSQARSPRHLLYIMYDLIKVLRALSEKNVLHRDVSWYNTLIDPIHTVDDGRGVERHGCISQVMFATGLDVTDRPFVRKAGSAGAAGFESCALLADFDLSVDETTSDDTLRRERTGTPMFIAVERLNPEDCTFNVLLSRRRLLANLSEVENSDKGRKAFNAAFPAGDGGFMDSFKGMIDEECERRDRDETEPINRNGKHEPRHDVESAWWVFLWAFARALPRGLAPTAGTDAEWREFNGFCKVMLFHSAQSDDWAAARARFLFFANIKWLFHPRLVGFEKLFKALASYLSIPWHLYSDMPHDHAHTACERLILAALVSDNDALDVELDTEQPRVTTALDDRASLIGMSSHRRTDPGNRPPDFIAASVAQAAPNVDRTLSAENIDTLEEATYNEADSAAELAPDYVPPLVADEDVRPNVDGPSPVAGRQTRRKKQPTDDDVYRHDRDLDSWTARILRVVVWKDKALWFGSGRRTR</sequence>